<evidence type="ECO:0000256" key="6">
    <source>
        <dbReference type="SAM" id="Phobius"/>
    </source>
</evidence>
<comment type="caution">
    <text evidence="8">The sequence shown here is derived from an EMBL/GenBank/DDBJ whole genome shotgun (WGS) entry which is preliminary data.</text>
</comment>
<dbReference type="Proteomes" id="UP001156703">
    <property type="component" value="Unassembled WGS sequence"/>
</dbReference>
<dbReference type="RefSeq" id="WP_051676536.1">
    <property type="nucleotide sequence ID" value="NZ_BSOO01000016.1"/>
</dbReference>
<feature type="region of interest" description="Disordered" evidence="5">
    <location>
        <begin position="47"/>
        <end position="70"/>
    </location>
</feature>
<keyword evidence="3 6" id="KW-1133">Transmembrane helix</keyword>
<evidence type="ECO:0000256" key="5">
    <source>
        <dbReference type="SAM" id="MobiDB-lite"/>
    </source>
</evidence>
<protein>
    <recommendedName>
        <fullName evidence="7">TonB C-terminal domain-containing protein</fullName>
    </recommendedName>
</protein>
<evidence type="ECO:0000256" key="3">
    <source>
        <dbReference type="ARBA" id="ARBA00022989"/>
    </source>
</evidence>
<gene>
    <name evidence="8" type="ORF">GCM10007925_16850</name>
</gene>
<evidence type="ECO:0000256" key="1">
    <source>
        <dbReference type="ARBA" id="ARBA00004167"/>
    </source>
</evidence>
<keyword evidence="2 6" id="KW-0812">Transmembrane</keyword>
<evidence type="ECO:0000313" key="8">
    <source>
        <dbReference type="EMBL" id="GLR47972.1"/>
    </source>
</evidence>
<dbReference type="InterPro" id="IPR037682">
    <property type="entry name" value="TonB_C"/>
</dbReference>
<keyword evidence="9" id="KW-1185">Reference proteome</keyword>
<dbReference type="EMBL" id="BSOO01000016">
    <property type="protein sequence ID" value="GLR47972.1"/>
    <property type="molecule type" value="Genomic_DNA"/>
</dbReference>
<evidence type="ECO:0000313" key="9">
    <source>
        <dbReference type="Proteomes" id="UP001156703"/>
    </source>
</evidence>
<dbReference type="PROSITE" id="PS52015">
    <property type="entry name" value="TONB_CTD"/>
    <property type="match status" value="1"/>
</dbReference>
<dbReference type="Gene3D" id="3.30.1150.10">
    <property type="match status" value="1"/>
</dbReference>
<feature type="compositionally biased region" description="Pro residues" evidence="5">
    <location>
        <begin position="59"/>
        <end position="70"/>
    </location>
</feature>
<proteinExistence type="predicted"/>
<accession>A0ABQ5Z7M3</accession>
<organism evidence="8 9">
    <name type="scientific">Sphingomonas astaxanthinifaciens DSM 22298</name>
    <dbReference type="NCBI Taxonomy" id="1123267"/>
    <lineage>
        <taxon>Bacteria</taxon>
        <taxon>Pseudomonadati</taxon>
        <taxon>Pseudomonadota</taxon>
        <taxon>Alphaproteobacteria</taxon>
        <taxon>Sphingomonadales</taxon>
        <taxon>Sphingomonadaceae</taxon>
        <taxon>Sphingomonas</taxon>
    </lineage>
</organism>
<comment type="subcellular location">
    <subcellularLocation>
        <location evidence="1">Membrane</location>
        <topology evidence="1">Single-pass membrane protein</topology>
    </subcellularLocation>
</comment>
<reference evidence="9" key="1">
    <citation type="journal article" date="2019" name="Int. J. Syst. Evol. Microbiol.">
        <title>The Global Catalogue of Microorganisms (GCM) 10K type strain sequencing project: providing services to taxonomists for standard genome sequencing and annotation.</title>
        <authorList>
            <consortium name="The Broad Institute Genomics Platform"/>
            <consortium name="The Broad Institute Genome Sequencing Center for Infectious Disease"/>
            <person name="Wu L."/>
            <person name="Ma J."/>
        </authorList>
    </citation>
    <scope>NUCLEOTIDE SEQUENCE [LARGE SCALE GENOMIC DNA]</scope>
    <source>
        <strain evidence="9">NBRC 102146</strain>
    </source>
</reference>
<dbReference type="InterPro" id="IPR006260">
    <property type="entry name" value="TonB/TolA_C"/>
</dbReference>
<evidence type="ECO:0000256" key="4">
    <source>
        <dbReference type="ARBA" id="ARBA00023136"/>
    </source>
</evidence>
<dbReference type="Pfam" id="PF03544">
    <property type="entry name" value="TonB_C"/>
    <property type="match status" value="1"/>
</dbReference>
<keyword evidence="4 6" id="KW-0472">Membrane</keyword>
<dbReference type="SUPFAM" id="SSF74653">
    <property type="entry name" value="TolA/TonB C-terminal domain"/>
    <property type="match status" value="1"/>
</dbReference>
<feature type="domain" description="TonB C-terminal" evidence="7">
    <location>
        <begin position="81"/>
        <end position="175"/>
    </location>
</feature>
<evidence type="ECO:0000259" key="7">
    <source>
        <dbReference type="PROSITE" id="PS52015"/>
    </source>
</evidence>
<sequence length="175" mass="18181">MAMGRDKLPGPIQPGGSGKQTVLAVLLAAIVAFAVWGWMQDVDLPDPPPRPAHPVAQEAPPPPPRPAPPPVVVAPVVPGGSPARADLAGVIGTDDYPADAIRREEQGTTAFRLTIDATGRPRQCDVTESSGSATLDQTTCRIFLSRVRATPATDGNGVAVTGTISSRVRWVLPEG</sequence>
<name>A0ABQ5Z7M3_9SPHN</name>
<dbReference type="NCBIfam" id="TIGR01352">
    <property type="entry name" value="tonB_Cterm"/>
    <property type="match status" value="1"/>
</dbReference>
<feature type="transmembrane region" description="Helical" evidence="6">
    <location>
        <begin position="21"/>
        <end position="39"/>
    </location>
</feature>
<evidence type="ECO:0000256" key="2">
    <source>
        <dbReference type="ARBA" id="ARBA00022692"/>
    </source>
</evidence>